<dbReference type="InterPro" id="IPR013103">
    <property type="entry name" value="RVT_2"/>
</dbReference>
<gene>
    <name evidence="6" type="ORF">TSUD_357950</name>
</gene>
<dbReference type="GO" id="GO:0004190">
    <property type="term" value="F:aspartic-type endopeptidase activity"/>
    <property type="evidence" value="ECO:0007669"/>
    <property type="project" value="UniProtKB-KW"/>
</dbReference>
<organism evidence="6 7">
    <name type="scientific">Trifolium subterraneum</name>
    <name type="common">Subterranean clover</name>
    <dbReference type="NCBI Taxonomy" id="3900"/>
    <lineage>
        <taxon>Eukaryota</taxon>
        <taxon>Viridiplantae</taxon>
        <taxon>Streptophyta</taxon>
        <taxon>Embryophyta</taxon>
        <taxon>Tracheophyta</taxon>
        <taxon>Spermatophyta</taxon>
        <taxon>Magnoliopsida</taxon>
        <taxon>eudicotyledons</taxon>
        <taxon>Gunneridae</taxon>
        <taxon>Pentapetalae</taxon>
        <taxon>rosids</taxon>
        <taxon>fabids</taxon>
        <taxon>Fabales</taxon>
        <taxon>Fabaceae</taxon>
        <taxon>Papilionoideae</taxon>
        <taxon>50 kb inversion clade</taxon>
        <taxon>NPAAA clade</taxon>
        <taxon>Hologalegina</taxon>
        <taxon>IRL clade</taxon>
        <taxon>Trifolieae</taxon>
        <taxon>Trifolium</taxon>
    </lineage>
</organism>
<dbReference type="Pfam" id="PF22936">
    <property type="entry name" value="Pol_BBD"/>
    <property type="match status" value="1"/>
</dbReference>
<dbReference type="InterPro" id="IPR036875">
    <property type="entry name" value="Znf_CCHC_sf"/>
</dbReference>
<feature type="compositionally biased region" description="Polar residues" evidence="3">
    <location>
        <begin position="658"/>
        <end position="677"/>
    </location>
</feature>
<dbReference type="GO" id="GO:0003676">
    <property type="term" value="F:nucleic acid binding"/>
    <property type="evidence" value="ECO:0007669"/>
    <property type="project" value="InterPro"/>
</dbReference>
<dbReference type="CDD" id="cd09272">
    <property type="entry name" value="RNase_HI_RT_Ty1"/>
    <property type="match status" value="1"/>
</dbReference>
<dbReference type="PANTHER" id="PTHR11439">
    <property type="entry name" value="GAG-POL-RELATED RETROTRANSPOSON"/>
    <property type="match status" value="1"/>
</dbReference>
<dbReference type="Pfam" id="PF14223">
    <property type="entry name" value="Retrotran_gag_2"/>
    <property type="match status" value="1"/>
</dbReference>
<evidence type="ECO:0000256" key="3">
    <source>
        <dbReference type="SAM" id="MobiDB-lite"/>
    </source>
</evidence>
<dbReference type="InterPro" id="IPR025724">
    <property type="entry name" value="GAG-pre-integrase_dom"/>
</dbReference>
<feature type="region of interest" description="Disordered" evidence="3">
    <location>
        <begin position="617"/>
        <end position="683"/>
    </location>
</feature>
<dbReference type="OrthoDB" id="2013098at2759"/>
<feature type="domain" description="CCHC-type" evidence="4">
    <location>
        <begin position="284"/>
        <end position="299"/>
    </location>
</feature>
<dbReference type="SUPFAM" id="SSF53098">
    <property type="entry name" value="Ribonuclease H-like"/>
    <property type="match status" value="1"/>
</dbReference>
<feature type="domain" description="Integrase catalytic" evidence="5">
    <location>
        <begin position="500"/>
        <end position="595"/>
    </location>
</feature>
<proteinExistence type="predicted"/>
<keyword evidence="1" id="KW-0064">Aspartyl protease</keyword>
<evidence type="ECO:0000259" key="5">
    <source>
        <dbReference type="PROSITE" id="PS50994"/>
    </source>
</evidence>
<keyword evidence="2" id="KW-0862">Zinc</keyword>
<accession>A0A2Z6MKI6</accession>
<keyword evidence="7" id="KW-1185">Reference proteome</keyword>
<dbReference type="Proteomes" id="UP000242715">
    <property type="component" value="Unassembled WGS sequence"/>
</dbReference>
<dbReference type="SUPFAM" id="SSF57756">
    <property type="entry name" value="Retrovirus zinc finger-like domains"/>
    <property type="match status" value="1"/>
</dbReference>
<evidence type="ECO:0000313" key="6">
    <source>
        <dbReference type="EMBL" id="GAU32111.1"/>
    </source>
</evidence>
<sequence length="1193" mass="136624">MSYSFLHSAHSNNPKLQQQLCNEEVRESDMVRDGKVSFREFFLRLFHLVRKYDEENCNDPHHSDDSMDASAKLLFLSLTNIVTGPSMAENKDFGFPIPKFDGHYDHWSMLMENLLQSKEYWSIVETGVPILAANATAEQTRIGSNKVKRAQLQALRGEFEILRMKEDESVNDYFGGVLAIVNKMKMQGETMEHSIVVEKILRSMTRKFNYVVCAIEESNDVETLPIDGLQGSLLVHEQKMKPAKEEDQALKITHGSGNSTRGRGRGGRTNQGRGKRLNKDNIECYKCHRFGHFQYECPNNEDYAHYADYNENEEVLLMAFDKPSTSSVKSKIWYLDLGCSNHMCGVKVFFFDLDTSFRETVRLGDNSQMNVMGKGNVKLQMNGITQIITVVYYIPELKNNLLSIGQLQKKNLTFVLKNNWCKGCHQNKGLIMSSQLASNNLYPIITEAKLACFQGTTGDMNHLWHCRYGHLNYKSLQLLHQKNMFKCMVEKESNEVIYCLRTDRGGEFNSDAFREFFEDNGIKRQLTATYTPQPNGIAERKNRTIMDMVRSMLATKDIPKEFWPEAVNWAIHVLNRSPAAAIPDKTPEEAWSSSKPTVKHFKVFGCTAYTHWSQVSDPVNNVSEDSDEELDERNNVDEEPVNNSNNHHEDTPPEIQVNEHTSTSSLANTSDSNSNLDQGRIRKPPSWHADYYTTITEDEFIDEEAMNLIVFGPCVHEDPIKFEDAEKSQTCRAAMKNEIDSIKRNNTWELTDLPKGAKKEVFAPVARWDTIRCLLAIAAMKGWNVYQLDVKNAFLHGELNETVYVEQPLSFIKKGSEYKVYRLHKALYGLKQAPRAWYSKIEQYFIMEGFEKCPHEHTLFVKRNDDSDLLIISLYVDDLIFTGNNSVMVKGFKESMMKTFDMTDLGKMRHFLGIEVIQSEKGIFLCQQRYAKEVLERFKMDKSNGVYSPIVTGTKLSKHDKSEEVNPTQFKQIVGSLMYLTATRPDLMFAVHMIARFMEYPVETHMMAAKRILRYIRGTLELGVLYKRGNQTGLIAYSDSDYGGDVDDRKSTSGYVFMLGSGAISWSSRKQPIVTLSTTEAEFIAATHCVCQGIWLKRILESMGLKQQRCLDVFCDNISTIKLSKNPVLHGRSKHIDIRFHFLRNLSYDGTIEMKHCTSQNQIADIMTKALKLESFENLKRMLGVCSSSNMRE</sequence>
<feature type="region of interest" description="Disordered" evidence="3">
    <location>
        <begin position="253"/>
        <end position="275"/>
    </location>
</feature>
<dbReference type="PANTHER" id="PTHR11439:SF517">
    <property type="entry name" value="CYSTEINE-RICH RLK (RECEPTOR-LIKE PROTEIN KINASE) 8"/>
    <property type="match status" value="1"/>
</dbReference>
<dbReference type="GO" id="GO:0015074">
    <property type="term" value="P:DNA integration"/>
    <property type="evidence" value="ECO:0007669"/>
    <property type="project" value="InterPro"/>
</dbReference>
<evidence type="ECO:0000313" key="7">
    <source>
        <dbReference type="Proteomes" id="UP000242715"/>
    </source>
</evidence>
<dbReference type="InterPro" id="IPR001584">
    <property type="entry name" value="Integrase_cat-core"/>
</dbReference>
<dbReference type="InterPro" id="IPR001878">
    <property type="entry name" value="Znf_CCHC"/>
</dbReference>
<dbReference type="InterPro" id="IPR036397">
    <property type="entry name" value="RNaseH_sf"/>
</dbReference>
<dbReference type="Pfam" id="PF13976">
    <property type="entry name" value="gag_pre-integrs"/>
    <property type="match status" value="1"/>
</dbReference>
<dbReference type="InterPro" id="IPR043502">
    <property type="entry name" value="DNA/RNA_pol_sf"/>
</dbReference>
<keyword evidence="2" id="KW-0863">Zinc-finger</keyword>
<dbReference type="Gene3D" id="3.30.420.10">
    <property type="entry name" value="Ribonuclease H-like superfamily/Ribonuclease H"/>
    <property type="match status" value="1"/>
</dbReference>
<dbReference type="SMART" id="SM00343">
    <property type="entry name" value="ZnF_C2HC"/>
    <property type="match status" value="1"/>
</dbReference>
<dbReference type="AlphaFoldDB" id="A0A2Z6MKI6"/>
<dbReference type="EMBL" id="DF973483">
    <property type="protein sequence ID" value="GAU32111.1"/>
    <property type="molecule type" value="Genomic_DNA"/>
</dbReference>
<evidence type="ECO:0000256" key="2">
    <source>
        <dbReference type="PROSITE-ProRule" id="PRU00047"/>
    </source>
</evidence>
<dbReference type="PROSITE" id="PS50994">
    <property type="entry name" value="INTEGRASE"/>
    <property type="match status" value="1"/>
</dbReference>
<dbReference type="InterPro" id="IPR012337">
    <property type="entry name" value="RNaseH-like_sf"/>
</dbReference>
<evidence type="ECO:0000256" key="1">
    <source>
        <dbReference type="ARBA" id="ARBA00022750"/>
    </source>
</evidence>
<keyword evidence="1" id="KW-0378">Hydrolase</keyword>
<protein>
    <recommendedName>
        <fullName evidence="8">Integrase catalytic domain-containing protein</fullName>
    </recommendedName>
</protein>
<dbReference type="InterPro" id="IPR054722">
    <property type="entry name" value="PolX-like_BBD"/>
</dbReference>
<keyword evidence="1" id="KW-0645">Protease</keyword>
<name>A0A2Z6MKI6_TRISU</name>
<dbReference type="GO" id="GO:0008270">
    <property type="term" value="F:zinc ion binding"/>
    <property type="evidence" value="ECO:0007669"/>
    <property type="project" value="UniProtKB-KW"/>
</dbReference>
<dbReference type="SUPFAM" id="SSF56672">
    <property type="entry name" value="DNA/RNA polymerases"/>
    <property type="match status" value="1"/>
</dbReference>
<evidence type="ECO:0000259" key="4">
    <source>
        <dbReference type="PROSITE" id="PS50158"/>
    </source>
</evidence>
<dbReference type="PROSITE" id="PS50158">
    <property type="entry name" value="ZF_CCHC"/>
    <property type="match status" value="1"/>
</dbReference>
<dbReference type="Pfam" id="PF07727">
    <property type="entry name" value="RVT_2"/>
    <property type="match status" value="1"/>
</dbReference>
<evidence type="ECO:0008006" key="8">
    <source>
        <dbReference type="Google" id="ProtNLM"/>
    </source>
</evidence>
<dbReference type="Gene3D" id="4.10.60.10">
    <property type="entry name" value="Zinc finger, CCHC-type"/>
    <property type="match status" value="1"/>
</dbReference>
<keyword evidence="2" id="KW-0479">Metal-binding</keyword>
<reference evidence="7" key="1">
    <citation type="journal article" date="2017" name="Front. Plant Sci.">
        <title>Climate Clever Clovers: New Paradigm to Reduce the Environmental Footprint of Ruminants by Breeding Low Methanogenic Forages Utilizing Haplotype Variation.</title>
        <authorList>
            <person name="Kaur P."/>
            <person name="Appels R."/>
            <person name="Bayer P.E."/>
            <person name="Keeble-Gagnere G."/>
            <person name="Wang J."/>
            <person name="Hirakawa H."/>
            <person name="Shirasawa K."/>
            <person name="Vercoe P."/>
            <person name="Stefanova K."/>
            <person name="Durmic Z."/>
            <person name="Nichols P."/>
            <person name="Revell C."/>
            <person name="Isobe S.N."/>
            <person name="Edwards D."/>
            <person name="Erskine W."/>
        </authorList>
    </citation>
    <scope>NUCLEOTIDE SEQUENCE [LARGE SCALE GENOMIC DNA]</scope>
    <source>
        <strain evidence="7">cv. Daliak</strain>
    </source>
</reference>